<organism evidence="1 2">
    <name type="scientific">Sunxiuqinia dokdonensis</name>
    <dbReference type="NCBI Taxonomy" id="1409788"/>
    <lineage>
        <taxon>Bacteria</taxon>
        <taxon>Pseudomonadati</taxon>
        <taxon>Bacteroidota</taxon>
        <taxon>Bacteroidia</taxon>
        <taxon>Marinilabiliales</taxon>
        <taxon>Prolixibacteraceae</taxon>
        <taxon>Sunxiuqinia</taxon>
    </lineage>
</organism>
<keyword evidence="2" id="KW-1185">Reference proteome</keyword>
<accession>A0A0L8V975</accession>
<comment type="caution">
    <text evidence="1">The sequence shown here is derived from an EMBL/GenBank/DDBJ whole genome shotgun (WGS) entry which is preliminary data.</text>
</comment>
<dbReference type="EMBL" id="LGIA01000149">
    <property type="protein sequence ID" value="KOH45001.1"/>
    <property type="molecule type" value="Genomic_DNA"/>
</dbReference>
<protein>
    <recommendedName>
        <fullName evidence="3">TonB C-terminal domain-containing protein</fullName>
    </recommendedName>
</protein>
<dbReference type="Gene3D" id="3.30.1150.10">
    <property type="match status" value="1"/>
</dbReference>
<dbReference type="Proteomes" id="UP000036958">
    <property type="component" value="Unassembled WGS sequence"/>
</dbReference>
<name>A0A0L8V975_9BACT</name>
<gene>
    <name evidence="1" type="ORF">NC99_21260</name>
</gene>
<dbReference type="AlphaFoldDB" id="A0A0L8V975"/>
<evidence type="ECO:0000313" key="2">
    <source>
        <dbReference type="Proteomes" id="UP000036958"/>
    </source>
</evidence>
<evidence type="ECO:0000313" key="1">
    <source>
        <dbReference type="EMBL" id="KOH45001.1"/>
    </source>
</evidence>
<reference evidence="2" key="1">
    <citation type="submission" date="2015-07" db="EMBL/GenBank/DDBJ databases">
        <title>Genome sequencing of Sunxiuqinia dokdonensis strain SK.</title>
        <authorList>
            <person name="Ahn S."/>
            <person name="Kim B.-C."/>
        </authorList>
    </citation>
    <scope>NUCLEOTIDE SEQUENCE [LARGE SCALE GENOMIC DNA]</scope>
    <source>
        <strain evidence="2">SK</strain>
    </source>
</reference>
<dbReference type="STRING" id="1409788.NC99_21260"/>
<proteinExistence type="predicted"/>
<evidence type="ECO:0008006" key="3">
    <source>
        <dbReference type="Google" id="ProtNLM"/>
    </source>
</evidence>
<sequence length="250" mass="28620">MILLFGLGNTSRADKIIHNGVTYELYGYPLQFNSRFTGWKIKPIFGEDANDKVFAAFDAVPYNCTWIVQNNHLYLQSIRGKNAAVDLQAIFSENFDNGLVLADWIDTILYAPYGKMLCSWGVSLFESTFEYELAFKISKGEVLSVEKCDNTKTKPLKDDRHLQVLIQNNINWENLPKSDSIKRKVYVQVLSADSLGKIDSVRIVKGVNTSYDREAIRVVKSIPDWPVIYRHGKVFSLWTHPINFGKRDKN</sequence>